<dbReference type="Pfam" id="PF00005">
    <property type="entry name" value="ABC_tran"/>
    <property type="match status" value="1"/>
</dbReference>
<dbReference type="Proteomes" id="UP000494363">
    <property type="component" value="Unassembled WGS sequence"/>
</dbReference>
<dbReference type="Gene3D" id="3.40.50.300">
    <property type="entry name" value="P-loop containing nucleotide triphosphate hydrolases"/>
    <property type="match status" value="1"/>
</dbReference>
<dbReference type="GO" id="GO:0016887">
    <property type="term" value="F:ATP hydrolysis activity"/>
    <property type="evidence" value="ECO:0007669"/>
    <property type="project" value="InterPro"/>
</dbReference>
<dbReference type="EMBL" id="CADIKH010000083">
    <property type="protein sequence ID" value="CAB3773715.1"/>
    <property type="molecule type" value="Genomic_DNA"/>
</dbReference>
<dbReference type="SMART" id="SM00382">
    <property type="entry name" value="AAA"/>
    <property type="match status" value="1"/>
</dbReference>
<accession>A0A6J5F8X6</accession>
<dbReference type="SUPFAM" id="SSF52540">
    <property type="entry name" value="P-loop containing nucleoside triphosphate hydrolases"/>
    <property type="match status" value="1"/>
</dbReference>
<dbReference type="InterPro" id="IPR003439">
    <property type="entry name" value="ABC_transporter-like_ATP-bd"/>
</dbReference>
<dbReference type="PROSITE" id="PS50893">
    <property type="entry name" value="ABC_TRANSPORTER_2"/>
    <property type="match status" value="1"/>
</dbReference>
<dbReference type="GO" id="GO:0055085">
    <property type="term" value="P:transmembrane transport"/>
    <property type="evidence" value="ECO:0007669"/>
    <property type="project" value="UniProtKB-ARBA"/>
</dbReference>
<keyword evidence="5" id="KW-0547">Nucleotide-binding</keyword>
<dbReference type="PROSITE" id="PS00211">
    <property type="entry name" value="ABC_TRANSPORTER_1"/>
    <property type="match status" value="1"/>
</dbReference>
<evidence type="ECO:0000256" key="5">
    <source>
        <dbReference type="ARBA" id="ARBA00022741"/>
    </source>
</evidence>
<dbReference type="AlphaFoldDB" id="A0A6J5F8X6"/>
<proteinExistence type="inferred from homology"/>
<keyword evidence="3" id="KW-1003">Cell membrane</keyword>
<evidence type="ECO:0000256" key="4">
    <source>
        <dbReference type="ARBA" id="ARBA00022519"/>
    </source>
</evidence>
<name>A0A6J5F8X6_9BURK</name>
<evidence type="ECO:0000313" key="9">
    <source>
        <dbReference type="Proteomes" id="UP000494363"/>
    </source>
</evidence>
<dbReference type="PANTHER" id="PTHR43776:SF7">
    <property type="entry name" value="D,D-DIPEPTIDE TRANSPORT ATP-BINDING PROTEIN DDPF-RELATED"/>
    <property type="match status" value="1"/>
</dbReference>
<dbReference type="InterPro" id="IPR027417">
    <property type="entry name" value="P-loop_NTPase"/>
</dbReference>
<evidence type="ECO:0000256" key="1">
    <source>
        <dbReference type="ARBA" id="ARBA00005417"/>
    </source>
</evidence>
<organism evidence="8 9">
    <name type="scientific">Paraburkholderia humisilvae</name>
    <dbReference type="NCBI Taxonomy" id="627669"/>
    <lineage>
        <taxon>Bacteria</taxon>
        <taxon>Pseudomonadati</taxon>
        <taxon>Pseudomonadota</taxon>
        <taxon>Betaproteobacteria</taxon>
        <taxon>Burkholderiales</taxon>
        <taxon>Burkholderiaceae</taxon>
        <taxon>Paraburkholderia</taxon>
    </lineage>
</organism>
<evidence type="ECO:0000313" key="8">
    <source>
        <dbReference type="EMBL" id="CAB3773715.1"/>
    </source>
</evidence>
<dbReference type="PANTHER" id="PTHR43776">
    <property type="entry name" value="TRANSPORT ATP-BINDING PROTEIN"/>
    <property type="match status" value="1"/>
</dbReference>
<dbReference type="InterPro" id="IPR050319">
    <property type="entry name" value="ABC_transp_ATP-bind"/>
</dbReference>
<comment type="similarity">
    <text evidence="1">Belongs to the ABC transporter superfamily.</text>
</comment>
<protein>
    <submittedName>
        <fullName evidence="8">Oligopeptide transport ATP-binding protein OppF</fullName>
    </submittedName>
</protein>
<keyword evidence="6 8" id="KW-0067">ATP-binding</keyword>
<dbReference type="RefSeq" id="WP_175232704.1">
    <property type="nucleotide sequence ID" value="NZ_CADIKH010000083.1"/>
</dbReference>
<feature type="domain" description="ABC transporter" evidence="7">
    <location>
        <begin position="12"/>
        <end position="254"/>
    </location>
</feature>
<evidence type="ECO:0000259" key="7">
    <source>
        <dbReference type="PROSITE" id="PS50893"/>
    </source>
</evidence>
<sequence>MTTSTDDAAPLLVLDHVTKHFRAGDGSMLRAVHDVSLTVHAGEIVALVGESGSGKSTLGRMALGLMQPDAGSVSFDGHVLGSLSSETFRRLRTGMQPIFQDSAASLNPRKTVQDMLTQALWMYRGDLQARCITLLEDVGLRPASTYLRRYPHELSGGQRQRVSIARALAMQPRLIVADEPLSGADVSIRGQVLNLLLDIQRQRSVAYLMITHDISIARAFADRVVVMHKGEMVEAGVAAEVLERPVHAYTRRLVAAVPMLGG</sequence>
<evidence type="ECO:0000256" key="2">
    <source>
        <dbReference type="ARBA" id="ARBA00022448"/>
    </source>
</evidence>
<keyword evidence="4" id="KW-0997">Cell inner membrane</keyword>
<evidence type="ECO:0000256" key="3">
    <source>
        <dbReference type="ARBA" id="ARBA00022475"/>
    </source>
</evidence>
<keyword evidence="4" id="KW-0472">Membrane</keyword>
<evidence type="ECO:0000256" key="6">
    <source>
        <dbReference type="ARBA" id="ARBA00022840"/>
    </source>
</evidence>
<keyword evidence="2" id="KW-0813">Transport</keyword>
<dbReference type="InterPro" id="IPR003593">
    <property type="entry name" value="AAA+_ATPase"/>
</dbReference>
<reference evidence="8 9" key="1">
    <citation type="submission" date="2020-04" db="EMBL/GenBank/DDBJ databases">
        <authorList>
            <person name="De Canck E."/>
        </authorList>
    </citation>
    <scope>NUCLEOTIDE SEQUENCE [LARGE SCALE GENOMIC DNA]</scope>
    <source>
        <strain evidence="8 9">LMG 29542</strain>
    </source>
</reference>
<gene>
    <name evidence="8" type="primary">oppF_2</name>
    <name evidence="8" type="ORF">LMG29542_07403</name>
</gene>
<keyword evidence="9" id="KW-1185">Reference proteome</keyword>
<dbReference type="CDD" id="cd03257">
    <property type="entry name" value="ABC_NikE_OppD_transporters"/>
    <property type="match status" value="1"/>
</dbReference>
<dbReference type="GO" id="GO:0005524">
    <property type="term" value="F:ATP binding"/>
    <property type="evidence" value="ECO:0007669"/>
    <property type="project" value="UniProtKB-KW"/>
</dbReference>
<dbReference type="InterPro" id="IPR017871">
    <property type="entry name" value="ABC_transporter-like_CS"/>
</dbReference>